<dbReference type="EMBL" id="KD251422">
    <property type="protein sequence ID" value="EMS48254.1"/>
    <property type="molecule type" value="Genomic_DNA"/>
</dbReference>
<accession>M7ZJI8</accession>
<dbReference type="OrthoDB" id="409725at2759"/>
<dbReference type="GO" id="GO:0005886">
    <property type="term" value="C:plasma membrane"/>
    <property type="evidence" value="ECO:0007669"/>
    <property type="project" value="UniProtKB-SubCell"/>
</dbReference>
<comment type="subunit">
    <text evidence="11">Forms homooligomers and/or heterooligomers.</text>
</comment>
<dbReference type="InterPro" id="IPR047664">
    <property type="entry name" value="SWEET"/>
</dbReference>
<sequence length="189" mass="21448">MADLKRNEHVGERSVFPYLTALVNCALWLCYGISPMGSSLIIVINVFGAAWEIYYIYTFLYFCEEDQRPWGFIYVWFGILIVFLADMAKYKLFFSWACALCGSLVSVSPLFNLGTVRRQKSMDSMPPLLQVVLSLANTTLWAGYAYMAEKCDNFIFYPSLVGFSCAVIQLVLHIALRQHGDSELDEALV</sequence>
<keyword evidence="9" id="KW-0472">Membrane</keyword>
<evidence type="ECO:0000256" key="8">
    <source>
        <dbReference type="ARBA" id="ARBA00022989"/>
    </source>
</evidence>
<keyword evidence="5 12" id="KW-0762">Sugar transport</keyword>
<protein>
    <submittedName>
        <fullName evidence="12">Bidirectional sugar transporter SWEET7b</fullName>
    </submittedName>
</protein>
<evidence type="ECO:0000256" key="11">
    <source>
        <dbReference type="ARBA" id="ARBA00038715"/>
    </source>
</evidence>
<evidence type="ECO:0000256" key="9">
    <source>
        <dbReference type="ARBA" id="ARBA00023136"/>
    </source>
</evidence>
<dbReference type="InterPro" id="IPR004316">
    <property type="entry name" value="SWEET_rpt"/>
</dbReference>
<evidence type="ECO:0000313" key="12">
    <source>
        <dbReference type="EMBL" id="EMS48254.1"/>
    </source>
</evidence>
<evidence type="ECO:0000256" key="7">
    <source>
        <dbReference type="ARBA" id="ARBA00022737"/>
    </source>
</evidence>
<dbReference type="PANTHER" id="PTHR10791:SF30">
    <property type="entry name" value="SUGAR TRANSPORTER SWEET1"/>
    <property type="match status" value="1"/>
</dbReference>
<dbReference type="AlphaFoldDB" id="M7ZJI8"/>
<gene>
    <name evidence="12" type="ORF">TRIUR3_24791</name>
</gene>
<dbReference type="eggNOG" id="KOG1623">
    <property type="taxonomic scope" value="Eukaryota"/>
</dbReference>
<evidence type="ECO:0000256" key="4">
    <source>
        <dbReference type="ARBA" id="ARBA00022475"/>
    </source>
</evidence>
<name>M7ZJI8_TRIUA</name>
<dbReference type="Gene3D" id="1.20.1280.290">
    <property type="match status" value="2"/>
</dbReference>
<dbReference type="Pfam" id="PF03083">
    <property type="entry name" value="MtN3_slv"/>
    <property type="match status" value="2"/>
</dbReference>
<organism evidence="12">
    <name type="scientific">Triticum urartu</name>
    <name type="common">Red wild einkorn</name>
    <name type="synonym">Crithodium urartu</name>
    <dbReference type="NCBI Taxonomy" id="4572"/>
    <lineage>
        <taxon>Eukaryota</taxon>
        <taxon>Viridiplantae</taxon>
        <taxon>Streptophyta</taxon>
        <taxon>Embryophyta</taxon>
        <taxon>Tracheophyta</taxon>
        <taxon>Spermatophyta</taxon>
        <taxon>Magnoliopsida</taxon>
        <taxon>Liliopsida</taxon>
        <taxon>Poales</taxon>
        <taxon>Poaceae</taxon>
        <taxon>BOP clade</taxon>
        <taxon>Pooideae</taxon>
        <taxon>Triticodae</taxon>
        <taxon>Triticeae</taxon>
        <taxon>Triticinae</taxon>
        <taxon>Triticum</taxon>
    </lineage>
</organism>
<keyword evidence="7" id="KW-0677">Repeat</keyword>
<dbReference type="GO" id="GO:0051119">
    <property type="term" value="F:sugar transmembrane transporter activity"/>
    <property type="evidence" value="ECO:0007669"/>
    <property type="project" value="InterPro"/>
</dbReference>
<proteinExistence type="inferred from homology"/>
<evidence type="ECO:0000256" key="6">
    <source>
        <dbReference type="ARBA" id="ARBA00022692"/>
    </source>
</evidence>
<keyword evidence="4" id="KW-1003">Cell membrane</keyword>
<reference evidence="12" key="1">
    <citation type="journal article" date="2013" name="Nature">
        <title>Draft genome of the wheat A-genome progenitor Triticum urartu.</title>
        <authorList>
            <person name="Ling H.Q."/>
            <person name="Zhao S."/>
            <person name="Liu D."/>
            <person name="Wang J."/>
            <person name="Sun H."/>
            <person name="Zhang C."/>
            <person name="Fan H."/>
            <person name="Li D."/>
            <person name="Dong L."/>
            <person name="Tao Y."/>
            <person name="Gao C."/>
            <person name="Wu H."/>
            <person name="Li Y."/>
            <person name="Cui Y."/>
            <person name="Guo X."/>
            <person name="Zheng S."/>
            <person name="Wang B."/>
            <person name="Yu K."/>
            <person name="Liang Q."/>
            <person name="Yang W."/>
            <person name="Lou X."/>
            <person name="Chen J."/>
            <person name="Feng M."/>
            <person name="Jian J."/>
            <person name="Zhang X."/>
            <person name="Luo G."/>
            <person name="Jiang Y."/>
            <person name="Liu J."/>
            <person name="Wang Z."/>
            <person name="Sha Y."/>
            <person name="Zhang B."/>
            <person name="Wu H."/>
            <person name="Tang D."/>
            <person name="Shen Q."/>
            <person name="Xue P."/>
            <person name="Zou S."/>
            <person name="Wang X."/>
            <person name="Liu X."/>
            <person name="Wang F."/>
            <person name="Yang Y."/>
            <person name="An X."/>
            <person name="Dong Z."/>
            <person name="Zhang K."/>
            <person name="Zhang X."/>
            <person name="Luo M.C."/>
            <person name="Dvorak J."/>
            <person name="Tong Y."/>
            <person name="Wang J."/>
            <person name="Yang H."/>
            <person name="Li Z."/>
            <person name="Wang D."/>
            <person name="Zhang A."/>
            <person name="Wang J."/>
        </authorList>
    </citation>
    <scope>NUCLEOTIDE SEQUENCE</scope>
</reference>
<evidence type="ECO:0000256" key="1">
    <source>
        <dbReference type="ARBA" id="ARBA00004651"/>
    </source>
</evidence>
<keyword evidence="8" id="KW-1133">Transmembrane helix</keyword>
<comment type="subcellular location">
    <subcellularLocation>
        <location evidence="1">Cell membrane</location>
        <topology evidence="1">Multi-pass membrane protein</topology>
    </subcellularLocation>
</comment>
<evidence type="ECO:0000256" key="10">
    <source>
        <dbReference type="ARBA" id="ARBA00037238"/>
    </source>
</evidence>
<evidence type="ECO:0000256" key="5">
    <source>
        <dbReference type="ARBA" id="ARBA00022597"/>
    </source>
</evidence>
<keyword evidence="6" id="KW-0812">Transmembrane</keyword>
<evidence type="ECO:0000256" key="3">
    <source>
        <dbReference type="ARBA" id="ARBA00022448"/>
    </source>
</evidence>
<dbReference type="PANTHER" id="PTHR10791">
    <property type="entry name" value="RAG1-ACTIVATING PROTEIN 1"/>
    <property type="match status" value="1"/>
</dbReference>
<comment type="similarity">
    <text evidence="2">Belongs to the SWEET sugar transporter family.</text>
</comment>
<comment type="function">
    <text evidence="10">Mediates both low-affinity uptake and efflux of sugar across the plasma membrane.</text>
</comment>
<keyword evidence="3" id="KW-0813">Transport</keyword>
<evidence type="ECO:0000256" key="2">
    <source>
        <dbReference type="ARBA" id="ARBA00007809"/>
    </source>
</evidence>